<keyword evidence="6" id="KW-0472">Membrane</keyword>
<keyword evidence="6" id="KW-0812">Transmembrane</keyword>
<protein>
    <submittedName>
        <fullName evidence="8">DsbA family protein</fullName>
    </submittedName>
</protein>
<feature type="transmembrane region" description="Helical" evidence="6">
    <location>
        <begin position="12"/>
        <end position="29"/>
    </location>
</feature>
<evidence type="ECO:0000256" key="4">
    <source>
        <dbReference type="ARBA" id="ARBA00023157"/>
    </source>
</evidence>
<dbReference type="SUPFAM" id="SSF52833">
    <property type="entry name" value="Thioredoxin-like"/>
    <property type="match status" value="1"/>
</dbReference>
<dbReference type="Proteomes" id="UP001312865">
    <property type="component" value="Unassembled WGS sequence"/>
</dbReference>
<keyword evidence="5" id="KW-0676">Redox-active center</keyword>
<accession>A0ABU8HEH3</accession>
<evidence type="ECO:0000256" key="2">
    <source>
        <dbReference type="ARBA" id="ARBA00022729"/>
    </source>
</evidence>
<evidence type="ECO:0000313" key="8">
    <source>
        <dbReference type="EMBL" id="MEI5907621.1"/>
    </source>
</evidence>
<dbReference type="Pfam" id="PF13462">
    <property type="entry name" value="Thioredoxin_4"/>
    <property type="match status" value="1"/>
</dbReference>
<keyword evidence="9" id="KW-1185">Reference proteome</keyword>
<evidence type="ECO:0000256" key="5">
    <source>
        <dbReference type="ARBA" id="ARBA00023284"/>
    </source>
</evidence>
<dbReference type="EMBL" id="JBBAXC010000008">
    <property type="protein sequence ID" value="MEI5907621.1"/>
    <property type="molecule type" value="Genomic_DNA"/>
</dbReference>
<organism evidence="8 9">
    <name type="scientific">Bacillus spongiae</name>
    <dbReference type="NCBI Taxonomy" id="2683610"/>
    <lineage>
        <taxon>Bacteria</taxon>
        <taxon>Bacillati</taxon>
        <taxon>Bacillota</taxon>
        <taxon>Bacilli</taxon>
        <taxon>Bacillales</taxon>
        <taxon>Bacillaceae</taxon>
        <taxon>Bacillus</taxon>
    </lineage>
</organism>
<proteinExistence type="inferred from homology"/>
<dbReference type="PANTHER" id="PTHR13887">
    <property type="entry name" value="GLUTATHIONE S-TRANSFERASE KAPPA"/>
    <property type="match status" value="1"/>
</dbReference>
<dbReference type="InterPro" id="IPR036249">
    <property type="entry name" value="Thioredoxin-like_sf"/>
</dbReference>
<keyword evidence="6" id="KW-1133">Transmembrane helix</keyword>
<feature type="domain" description="Thioredoxin-like fold" evidence="7">
    <location>
        <begin position="46"/>
        <end position="216"/>
    </location>
</feature>
<keyword evidence="4" id="KW-1015">Disulfide bond</keyword>
<evidence type="ECO:0000259" key="7">
    <source>
        <dbReference type="Pfam" id="PF13462"/>
    </source>
</evidence>
<comment type="caution">
    <text evidence="8">The sequence shown here is derived from an EMBL/GenBank/DDBJ whole genome shotgun (WGS) entry which is preliminary data.</text>
</comment>
<dbReference type="RefSeq" id="WP_336587059.1">
    <property type="nucleotide sequence ID" value="NZ_JBBAXC010000008.1"/>
</dbReference>
<evidence type="ECO:0000256" key="1">
    <source>
        <dbReference type="ARBA" id="ARBA00005791"/>
    </source>
</evidence>
<dbReference type="Gene3D" id="3.40.30.10">
    <property type="entry name" value="Glutaredoxin"/>
    <property type="match status" value="1"/>
</dbReference>
<evidence type="ECO:0000313" key="9">
    <source>
        <dbReference type="Proteomes" id="UP001312865"/>
    </source>
</evidence>
<keyword evidence="2" id="KW-0732">Signal</keyword>
<evidence type="ECO:0000256" key="6">
    <source>
        <dbReference type="SAM" id="Phobius"/>
    </source>
</evidence>
<name>A0ABU8HEH3_9BACI</name>
<comment type="similarity">
    <text evidence="1">Belongs to the thioredoxin family. DsbA subfamily.</text>
</comment>
<keyword evidence="3" id="KW-0560">Oxidoreductase</keyword>
<reference evidence="8 9" key="1">
    <citation type="journal article" date="2018" name="J. Microbiol.">
        <title>Bacillus spongiae sp. nov., isolated from sponge of Jeju Island.</title>
        <authorList>
            <person name="Lee G.E."/>
            <person name="Im W.T."/>
            <person name="Park J.S."/>
        </authorList>
    </citation>
    <scope>NUCLEOTIDE SEQUENCE [LARGE SCALE GENOMIC DNA]</scope>
    <source>
        <strain evidence="8 9">135PIL107-10</strain>
    </source>
</reference>
<evidence type="ECO:0000256" key="3">
    <source>
        <dbReference type="ARBA" id="ARBA00023002"/>
    </source>
</evidence>
<sequence length="220" mass="24847">MNKLKKSPIKYFVLITLFFAILLATIVVLKEKSEDKGEVLDSHPSTENQPTLGEKDAPVSVVEFGDYKCPACKSWGETIYPALKEEFIDTGKANFSYVNVLFHGAESQLSSLAAESVYNHDPDSYWAFHKGIYDEQPEQESAWVTVDKMLEIAEKTTNMDIETLKQDLEKQTFIDEVEKDASLVSQYSVNSTPTIIINGTKLENPFDYDQIKSLIEEGQE</sequence>
<dbReference type="InterPro" id="IPR012336">
    <property type="entry name" value="Thioredoxin-like_fold"/>
</dbReference>
<dbReference type="PANTHER" id="PTHR13887:SF14">
    <property type="entry name" value="DISULFIDE BOND FORMATION PROTEIN D"/>
    <property type="match status" value="1"/>
</dbReference>
<gene>
    <name evidence="8" type="ORF">WAK64_11195</name>
</gene>